<accession>A0A0C9S4G2</accession>
<sequence>MKVLLIGVVLVTMHYIETGFGLSFAEFTEQMSEHKTDVSSTGGQESNASPEKKKGCRLSSGHILGFQKKVVFWNYCGGVVCTKNGTRVTVTCQTPAGIKCRKNTDHRFPNCCPNYKPCPGAPATPPPKPARKPREHNKA</sequence>
<proteinExistence type="evidence at transcript level"/>
<name>A0A0C9S4G2_AMBAM</name>
<feature type="region of interest" description="Disordered" evidence="1">
    <location>
        <begin position="35"/>
        <end position="54"/>
    </location>
</feature>
<reference evidence="3" key="1">
    <citation type="journal article" date="2015" name="PLoS ONE">
        <title>An Insight into the Sialome of the Lone Star Tick, Amblyomma americanum, with a Glimpse on Its Time Dependent Gene Expression.</title>
        <authorList>
            <person name="Karim S."/>
            <person name="Ribeiro J.M."/>
        </authorList>
    </citation>
    <scope>NUCLEOTIDE SEQUENCE</scope>
    <source>
        <tissue evidence="3">Salivary gland</tissue>
    </source>
</reference>
<feature type="region of interest" description="Disordered" evidence="1">
    <location>
        <begin position="118"/>
        <end position="139"/>
    </location>
</feature>
<organism evidence="3">
    <name type="scientific">Amblyomma americanum</name>
    <name type="common">Lone star tick</name>
    <dbReference type="NCBI Taxonomy" id="6943"/>
    <lineage>
        <taxon>Eukaryota</taxon>
        <taxon>Metazoa</taxon>
        <taxon>Ecdysozoa</taxon>
        <taxon>Arthropoda</taxon>
        <taxon>Chelicerata</taxon>
        <taxon>Arachnida</taxon>
        <taxon>Acari</taxon>
        <taxon>Parasitiformes</taxon>
        <taxon>Ixodida</taxon>
        <taxon>Ixodoidea</taxon>
        <taxon>Ixodidae</taxon>
        <taxon>Amblyomminae</taxon>
        <taxon>Amblyomma</taxon>
    </lineage>
</organism>
<feature type="signal peptide" evidence="2">
    <location>
        <begin position="1"/>
        <end position="21"/>
    </location>
</feature>
<feature type="compositionally biased region" description="Pro residues" evidence="1">
    <location>
        <begin position="119"/>
        <end position="128"/>
    </location>
</feature>
<protein>
    <submittedName>
        <fullName evidence="3">Putative 8.9kda superfamily 67 8.9 kDa family</fullName>
    </submittedName>
</protein>
<evidence type="ECO:0000256" key="2">
    <source>
        <dbReference type="SAM" id="SignalP"/>
    </source>
</evidence>
<dbReference type="EMBL" id="GBZX01000596">
    <property type="protein sequence ID" value="JAG92144.1"/>
    <property type="molecule type" value="mRNA"/>
</dbReference>
<evidence type="ECO:0000256" key="1">
    <source>
        <dbReference type="SAM" id="MobiDB-lite"/>
    </source>
</evidence>
<feature type="compositionally biased region" description="Basic residues" evidence="1">
    <location>
        <begin position="129"/>
        <end position="139"/>
    </location>
</feature>
<feature type="compositionally biased region" description="Polar residues" evidence="1">
    <location>
        <begin position="38"/>
        <end position="49"/>
    </location>
</feature>
<keyword evidence="2" id="KW-0732">Signal</keyword>
<dbReference type="AlphaFoldDB" id="A0A0C9S4G2"/>
<evidence type="ECO:0000313" key="3">
    <source>
        <dbReference type="EMBL" id="JAG92144.1"/>
    </source>
</evidence>
<feature type="chain" id="PRO_5002212786" evidence="2">
    <location>
        <begin position="22"/>
        <end position="139"/>
    </location>
</feature>